<comment type="similarity">
    <text evidence="1">Belongs to the sigma-70 factor family. ECF subfamily.</text>
</comment>
<dbReference type="AlphaFoldDB" id="L0DPG0"/>
<evidence type="ECO:0000313" key="8">
    <source>
        <dbReference type="Proteomes" id="UP000010798"/>
    </source>
</evidence>
<keyword evidence="4" id="KW-0804">Transcription</keyword>
<dbReference type="PANTHER" id="PTHR43133:SF51">
    <property type="entry name" value="RNA POLYMERASE SIGMA FACTOR"/>
    <property type="match status" value="1"/>
</dbReference>
<evidence type="ECO:0000256" key="3">
    <source>
        <dbReference type="ARBA" id="ARBA00023082"/>
    </source>
</evidence>
<dbReference type="SUPFAM" id="SSF88946">
    <property type="entry name" value="Sigma2 domain of RNA polymerase sigma factors"/>
    <property type="match status" value="1"/>
</dbReference>
<evidence type="ECO:0000256" key="2">
    <source>
        <dbReference type="ARBA" id="ARBA00023015"/>
    </source>
</evidence>
<dbReference type="InterPro" id="IPR013324">
    <property type="entry name" value="RNA_pol_sigma_r3/r4-like"/>
</dbReference>
<evidence type="ECO:0000313" key="7">
    <source>
        <dbReference type="EMBL" id="AGA30566.1"/>
    </source>
</evidence>
<keyword evidence="2" id="KW-0805">Transcription regulation</keyword>
<evidence type="ECO:0000256" key="4">
    <source>
        <dbReference type="ARBA" id="ARBA00023163"/>
    </source>
</evidence>
<evidence type="ECO:0000259" key="6">
    <source>
        <dbReference type="Pfam" id="PF08281"/>
    </source>
</evidence>
<protein>
    <submittedName>
        <fullName evidence="7">RNA polymerase sigma factor, sigma-70 family</fullName>
    </submittedName>
</protein>
<dbReference type="InterPro" id="IPR013249">
    <property type="entry name" value="RNA_pol_sigma70_r4_t2"/>
</dbReference>
<dbReference type="STRING" id="886293.Sinac_6490"/>
<evidence type="ECO:0000259" key="5">
    <source>
        <dbReference type="Pfam" id="PF04542"/>
    </source>
</evidence>
<keyword evidence="8" id="KW-1185">Reference proteome</keyword>
<dbReference type="InterPro" id="IPR036388">
    <property type="entry name" value="WH-like_DNA-bd_sf"/>
</dbReference>
<gene>
    <name evidence="7" type="ordered locus">Sinac_6490</name>
</gene>
<keyword evidence="3" id="KW-0731">Sigma factor</keyword>
<dbReference type="KEGG" id="saci:Sinac_6490"/>
<organism evidence="7 8">
    <name type="scientific">Singulisphaera acidiphila (strain ATCC BAA-1392 / DSM 18658 / VKM B-2454 / MOB10)</name>
    <dbReference type="NCBI Taxonomy" id="886293"/>
    <lineage>
        <taxon>Bacteria</taxon>
        <taxon>Pseudomonadati</taxon>
        <taxon>Planctomycetota</taxon>
        <taxon>Planctomycetia</taxon>
        <taxon>Isosphaerales</taxon>
        <taxon>Isosphaeraceae</taxon>
        <taxon>Singulisphaera</taxon>
    </lineage>
</organism>
<dbReference type="RefSeq" id="WP_015249649.1">
    <property type="nucleotide sequence ID" value="NC_019892.1"/>
</dbReference>
<dbReference type="SUPFAM" id="SSF88659">
    <property type="entry name" value="Sigma3 and sigma4 domains of RNA polymerase sigma factors"/>
    <property type="match status" value="1"/>
</dbReference>
<reference evidence="7 8" key="1">
    <citation type="submission" date="2012-02" db="EMBL/GenBank/DDBJ databases">
        <title>Complete sequence of chromosome of Singulisphaera acidiphila DSM 18658.</title>
        <authorList>
            <consortium name="US DOE Joint Genome Institute (JGI-PGF)"/>
            <person name="Lucas S."/>
            <person name="Copeland A."/>
            <person name="Lapidus A."/>
            <person name="Glavina del Rio T."/>
            <person name="Dalin E."/>
            <person name="Tice H."/>
            <person name="Bruce D."/>
            <person name="Goodwin L."/>
            <person name="Pitluck S."/>
            <person name="Peters L."/>
            <person name="Ovchinnikova G."/>
            <person name="Chertkov O."/>
            <person name="Kyrpides N."/>
            <person name="Mavromatis K."/>
            <person name="Ivanova N."/>
            <person name="Brettin T."/>
            <person name="Detter J.C."/>
            <person name="Han C."/>
            <person name="Larimer F."/>
            <person name="Land M."/>
            <person name="Hauser L."/>
            <person name="Markowitz V."/>
            <person name="Cheng J.-F."/>
            <person name="Hugenholtz P."/>
            <person name="Woyke T."/>
            <person name="Wu D."/>
            <person name="Tindall B."/>
            <person name="Pomrenke H."/>
            <person name="Brambilla E."/>
            <person name="Klenk H.-P."/>
            <person name="Eisen J.A."/>
        </authorList>
    </citation>
    <scope>NUCLEOTIDE SEQUENCE [LARGE SCALE GENOMIC DNA]</scope>
    <source>
        <strain evidence="8">ATCC BAA-1392 / DSM 18658 / VKM B-2454 / MOB10</strain>
    </source>
</reference>
<name>L0DPG0_SINAD</name>
<dbReference type="PANTHER" id="PTHR43133">
    <property type="entry name" value="RNA POLYMERASE ECF-TYPE SIGMA FACTO"/>
    <property type="match status" value="1"/>
</dbReference>
<dbReference type="NCBIfam" id="TIGR02937">
    <property type="entry name" value="sigma70-ECF"/>
    <property type="match status" value="1"/>
</dbReference>
<dbReference type="OrthoDB" id="265297at2"/>
<dbReference type="Pfam" id="PF04542">
    <property type="entry name" value="Sigma70_r2"/>
    <property type="match status" value="1"/>
</dbReference>
<evidence type="ECO:0000256" key="1">
    <source>
        <dbReference type="ARBA" id="ARBA00010641"/>
    </source>
</evidence>
<sequence>MSTDQPRIEDEIDRARSGDGRALGDLLERFRETLRQSSRRQLGSALGRRVDASDVIQQTCLEAHRSIGRFRGTSEVEFLAWLRRIHEFNLAQAARDHLMTAKRAAGRETSLDDTRHGALLRGRIASSHTSPSLRAIRLEQAARLLEALKLLPADQREAVRMRHVEGLPIDQIAARLKRSPEASAGLLKRGIQALRDRLGSQGEEDR</sequence>
<dbReference type="Proteomes" id="UP000010798">
    <property type="component" value="Chromosome"/>
</dbReference>
<feature type="domain" description="RNA polymerase sigma-70 region 2" evidence="5">
    <location>
        <begin position="40"/>
        <end position="97"/>
    </location>
</feature>
<dbReference type="EMBL" id="CP003364">
    <property type="protein sequence ID" value="AGA30566.1"/>
    <property type="molecule type" value="Genomic_DNA"/>
</dbReference>
<proteinExistence type="inferred from homology"/>
<dbReference type="GO" id="GO:0003677">
    <property type="term" value="F:DNA binding"/>
    <property type="evidence" value="ECO:0007669"/>
    <property type="project" value="InterPro"/>
</dbReference>
<dbReference type="Gene3D" id="1.10.10.10">
    <property type="entry name" value="Winged helix-like DNA-binding domain superfamily/Winged helix DNA-binding domain"/>
    <property type="match status" value="1"/>
</dbReference>
<dbReference type="InterPro" id="IPR013325">
    <property type="entry name" value="RNA_pol_sigma_r2"/>
</dbReference>
<dbReference type="eggNOG" id="COG1595">
    <property type="taxonomic scope" value="Bacteria"/>
</dbReference>
<dbReference type="HOGENOM" id="CLU_047691_8_0_0"/>
<dbReference type="InterPro" id="IPR039425">
    <property type="entry name" value="RNA_pol_sigma-70-like"/>
</dbReference>
<dbReference type="Gene3D" id="1.10.1740.10">
    <property type="match status" value="1"/>
</dbReference>
<dbReference type="GO" id="GO:0006352">
    <property type="term" value="P:DNA-templated transcription initiation"/>
    <property type="evidence" value="ECO:0007669"/>
    <property type="project" value="InterPro"/>
</dbReference>
<dbReference type="Pfam" id="PF08281">
    <property type="entry name" value="Sigma70_r4_2"/>
    <property type="match status" value="1"/>
</dbReference>
<dbReference type="InterPro" id="IPR007627">
    <property type="entry name" value="RNA_pol_sigma70_r2"/>
</dbReference>
<accession>L0DPG0</accession>
<feature type="domain" description="RNA polymerase sigma factor 70 region 4 type 2" evidence="6">
    <location>
        <begin position="143"/>
        <end position="194"/>
    </location>
</feature>
<dbReference type="InterPro" id="IPR014284">
    <property type="entry name" value="RNA_pol_sigma-70_dom"/>
</dbReference>
<dbReference type="GO" id="GO:0016987">
    <property type="term" value="F:sigma factor activity"/>
    <property type="evidence" value="ECO:0007669"/>
    <property type="project" value="UniProtKB-KW"/>
</dbReference>